<accession>A0A2Z3JGP1</accession>
<organism evidence="1 2">
    <name type="scientific">Deinococcus irradiatisoli</name>
    <dbReference type="NCBI Taxonomy" id="2202254"/>
    <lineage>
        <taxon>Bacteria</taxon>
        <taxon>Thermotogati</taxon>
        <taxon>Deinococcota</taxon>
        <taxon>Deinococci</taxon>
        <taxon>Deinococcales</taxon>
        <taxon>Deinococcaceae</taxon>
        <taxon>Deinococcus</taxon>
    </lineage>
</organism>
<gene>
    <name evidence="1" type="ORF">DKM44_14730</name>
</gene>
<proteinExistence type="predicted"/>
<keyword evidence="2" id="KW-1185">Reference proteome</keyword>
<protein>
    <submittedName>
        <fullName evidence="1">Uncharacterized protein</fullName>
    </submittedName>
</protein>
<dbReference type="KEGG" id="dez:DKM44_14730"/>
<dbReference type="EMBL" id="CP029494">
    <property type="protein sequence ID" value="AWN24327.1"/>
    <property type="molecule type" value="Genomic_DNA"/>
</dbReference>
<evidence type="ECO:0000313" key="2">
    <source>
        <dbReference type="Proteomes" id="UP000245368"/>
    </source>
</evidence>
<reference evidence="1 2" key="1">
    <citation type="submission" date="2018-05" db="EMBL/GenBank/DDBJ databases">
        <title>Complete Genome Sequence of Deinococcus sp. strain 17bor-2.</title>
        <authorList>
            <person name="Srinivasan S."/>
        </authorList>
    </citation>
    <scope>NUCLEOTIDE SEQUENCE [LARGE SCALE GENOMIC DNA]</scope>
    <source>
        <strain evidence="1 2">17bor-2</strain>
    </source>
</reference>
<dbReference type="AlphaFoldDB" id="A0A2Z3JGP1"/>
<evidence type="ECO:0000313" key="1">
    <source>
        <dbReference type="EMBL" id="AWN24327.1"/>
    </source>
</evidence>
<name>A0A2Z3JGP1_9DEIO</name>
<dbReference type="Proteomes" id="UP000245368">
    <property type="component" value="Chromosome"/>
</dbReference>
<sequence>MTFSPFEERGCHRQSHIAVCDLFPQFAGNLPLQLGLWFPVDSCVDSGFYLVFFLFWQLELLQEIGPNTSRLFNDP</sequence>